<proteinExistence type="predicted"/>
<comment type="caution">
    <text evidence="2">The sequence shown here is derived from an EMBL/GenBank/DDBJ whole genome shotgun (WGS) entry which is preliminary data.</text>
</comment>
<sequence>MCCRCRGYPGTEELSNKSPGTFGVKGAAGTILSAVGYEEDKRTDGGDGEESETSRSAEEQRRTTDTATSKEHGCERRREPVEERPEASAASSAAQEMHRKTSGHAPGEAWHTQVHPETS</sequence>
<dbReference type="EMBL" id="JANPWB010000004">
    <property type="protein sequence ID" value="KAJ1190734.1"/>
    <property type="molecule type" value="Genomic_DNA"/>
</dbReference>
<keyword evidence="3" id="KW-1185">Reference proteome</keyword>
<accession>A0AAV7URZ6</accession>
<feature type="compositionally biased region" description="Basic and acidic residues" evidence="1">
    <location>
        <begin position="52"/>
        <end position="86"/>
    </location>
</feature>
<evidence type="ECO:0000313" key="3">
    <source>
        <dbReference type="Proteomes" id="UP001066276"/>
    </source>
</evidence>
<reference evidence="2" key="1">
    <citation type="journal article" date="2022" name="bioRxiv">
        <title>Sequencing and chromosome-scale assembly of the giantPleurodeles waltlgenome.</title>
        <authorList>
            <person name="Brown T."/>
            <person name="Elewa A."/>
            <person name="Iarovenko S."/>
            <person name="Subramanian E."/>
            <person name="Araus A.J."/>
            <person name="Petzold A."/>
            <person name="Susuki M."/>
            <person name="Suzuki K.-i.T."/>
            <person name="Hayashi T."/>
            <person name="Toyoda A."/>
            <person name="Oliveira C."/>
            <person name="Osipova E."/>
            <person name="Leigh N.D."/>
            <person name="Simon A."/>
            <person name="Yun M.H."/>
        </authorList>
    </citation>
    <scope>NUCLEOTIDE SEQUENCE</scope>
    <source>
        <strain evidence="2">20211129_DDA</strain>
        <tissue evidence="2">Liver</tissue>
    </source>
</reference>
<name>A0AAV7URZ6_PLEWA</name>
<protein>
    <submittedName>
        <fullName evidence="2">Uncharacterized protein</fullName>
    </submittedName>
</protein>
<evidence type="ECO:0000313" key="2">
    <source>
        <dbReference type="EMBL" id="KAJ1190734.1"/>
    </source>
</evidence>
<dbReference type="AlphaFoldDB" id="A0AAV7URZ6"/>
<feature type="region of interest" description="Disordered" evidence="1">
    <location>
        <begin position="1"/>
        <end position="119"/>
    </location>
</feature>
<dbReference type="Proteomes" id="UP001066276">
    <property type="component" value="Chromosome 2_2"/>
</dbReference>
<organism evidence="2 3">
    <name type="scientific">Pleurodeles waltl</name>
    <name type="common">Iberian ribbed newt</name>
    <dbReference type="NCBI Taxonomy" id="8319"/>
    <lineage>
        <taxon>Eukaryota</taxon>
        <taxon>Metazoa</taxon>
        <taxon>Chordata</taxon>
        <taxon>Craniata</taxon>
        <taxon>Vertebrata</taxon>
        <taxon>Euteleostomi</taxon>
        <taxon>Amphibia</taxon>
        <taxon>Batrachia</taxon>
        <taxon>Caudata</taxon>
        <taxon>Salamandroidea</taxon>
        <taxon>Salamandridae</taxon>
        <taxon>Pleurodelinae</taxon>
        <taxon>Pleurodeles</taxon>
    </lineage>
</organism>
<gene>
    <name evidence="2" type="ORF">NDU88_000056</name>
</gene>
<evidence type="ECO:0000256" key="1">
    <source>
        <dbReference type="SAM" id="MobiDB-lite"/>
    </source>
</evidence>